<proteinExistence type="predicted"/>
<dbReference type="AlphaFoldDB" id="A0ABD1XMM4"/>
<dbReference type="Proteomes" id="UP001605036">
    <property type="component" value="Unassembled WGS sequence"/>
</dbReference>
<reference evidence="1 2" key="1">
    <citation type="submission" date="2024-09" db="EMBL/GenBank/DDBJ databases">
        <title>Chromosome-scale assembly of Riccia fluitans.</title>
        <authorList>
            <person name="Paukszto L."/>
            <person name="Sawicki J."/>
            <person name="Karawczyk K."/>
            <person name="Piernik-Szablinska J."/>
            <person name="Szczecinska M."/>
            <person name="Mazdziarz M."/>
        </authorList>
    </citation>
    <scope>NUCLEOTIDE SEQUENCE [LARGE SCALE GENOMIC DNA]</scope>
    <source>
        <strain evidence="1">Rf_01</strain>
        <tissue evidence="1">Aerial parts of the thallus</tissue>
    </source>
</reference>
<dbReference type="EMBL" id="JBHFFA010000008">
    <property type="protein sequence ID" value="KAL2610019.1"/>
    <property type="molecule type" value="Genomic_DNA"/>
</dbReference>
<protein>
    <submittedName>
        <fullName evidence="1">Uncharacterized protein</fullName>
    </submittedName>
</protein>
<organism evidence="1 2">
    <name type="scientific">Riccia fluitans</name>
    <dbReference type="NCBI Taxonomy" id="41844"/>
    <lineage>
        <taxon>Eukaryota</taxon>
        <taxon>Viridiplantae</taxon>
        <taxon>Streptophyta</taxon>
        <taxon>Embryophyta</taxon>
        <taxon>Marchantiophyta</taxon>
        <taxon>Marchantiopsida</taxon>
        <taxon>Marchantiidae</taxon>
        <taxon>Marchantiales</taxon>
        <taxon>Ricciaceae</taxon>
        <taxon>Riccia</taxon>
    </lineage>
</organism>
<sequence length="238" mass="28291">MAVEVSTLWEAYHQHKLKYFIPILSCKSQAQPCRCLICYRKHIGITWESIFSLISEGDFWTLFWSDDRATLEDILLSKEEGKNITRGKKNKQVDQYISFRNIYSFRFLMESTAEKFKLRRSWTHHSSTSVTYPRYYLWDLERGTIIHSHMDLRKVLKETYGWKIFACDANTASYTYFDPFTKKKSTFRFAWPDLLDTPVLYLLRLVRFLVQSQGTGERGLCLREYIPRALLEQATEDI</sequence>
<gene>
    <name evidence="1" type="ORF">R1flu_028592</name>
</gene>
<comment type="caution">
    <text evidence="1">The sequence shown here is derived from an EMBL/GenBank/DDBJ whole genome shotgun (WGS) entry which is preliminary data.</text>
</comment>
<accession>A0ABD1XMM4</accession>
<evidence type="ECO:0000313" key="1">
    <source>
        <dbReference type="EMBL" id="KAL2610019.1"/>
    </source>
</evidence>
<keyword evidence="2" id="KW-1185">Reference proteome</keyword>
<evidence type="ECO:0000313" key="2">
    <source>
        <dbReference type="Proteomes" id="UP001605036"/>
    </source>
</evidence>
<name>A0ABD1XMM4_9MARC</name>